<gene>
    <name evidence="3" type="ORF">BDV40DRAFT_298243</name>
</gene>
<keyword evidence="4" id="KW-1185">Reference proteome</keyword>
<keyword evidence="2" id="KW-0472">Membrane</keyword>
<proteinExistence type="predicted"/>
<name>A0A5N6V152_ASPTM</name>
<keyword evidence="2" id="KW-1133">Transmembrane helix</keyword>
<feature type="transmembrane region" description="Helical" evidence="2">
    <location>
        <begin position="31"/>
        <end position="55"/>
    </location>
</feature>
<keyword evidence="2" id="KW-0812">Transmembrane</keyword>
<feature type="region of interest" description="Disordered" evidence="1">
    <location>
        <begin position="1"/>
        <end position="21"/>
    </location>
</feature>
<dbReference type="OrthoDB" id="6499973at2759"/>
<dbReference type="AlphaFoldDB" id="A0A5N6V152"/>
<accession>A0A5N6V152</accession>
<dbReference type="Proteomes" id="UP000326950">
    <property type="component" value="Unassembled WGS sequence"/>
</dbReference>
<sequence>MPPASTSFEPPNPRRLATEGTNGSSGLMRHYVWIVLSGFMLNFTACSVVFAYGIFQAEYEKMADQEGTPFTGASSAEITLIGSLSSAMMKLGAPFVVPSTNELRSLLQSNSFSPPAYSKNEPLYEINGLALRKPSGDKSSILRNSD</sequence>
<evidence type="ECO:0000313" key="3">
    <source>
        <dbReference type="EMBL" id="KAE8164678.1"/>
    </source>
</evidence>
<reference evidence="3 4" key="1">
    <citation type="submission" date="2019-04" db="EMBL/GenBank/DDBJ databases">
        <title>Friends and foes A comparative genomics study of 23 Aspergillus species from section Flavi.</title>
        <authorList>
            <consortium name="DOE Joint Genome Institute"/>
            <person name="Kjaerbolling I."/>
            <person name="Vesth T."/>
            <person name="Frisvad J.C."/>
            <person name="Nybo J.L."/>
            <person name="Theobald S."/>
            <person name="Kildgaard S."/>
            <person name="Isbrandt T."/>
            <person name="Kuo A."/>
            <person name="Sato A."/>
            <person name="Lyhne E.K."/>
            <person name="Kogle M.E."/>
            <person name="Wiebenga A."/>
            <person name="Kun R.S."/>
            <person name="Lubbers R.J."/>
            <person name="Makela M.R."/>
            <person name="Barry K."/>
            <person name="Chovatia M."/>
            <person name="Clum A."/>
            <person name="Daum C."/>
            <person name="Haridas S."/>
            <person name="He G."/>
            <person name="LaButti K."/>
            <person name="Lipzen A."/>
            <person name="Mondo S."/>
            <person name="Riley R."/>
            <person name="Salamov A."/>
            <person name="Simmons B.A."/>
            <person name="Magnuson J.K."/>
            <person name="Henrissat B."/>
            <person name="Mortensen U.H."/>
            <person name="Larsen T.O."/>
            <person name="Devries R.P."/>
            <person name="Grigoriev I.V."/>
            <person name="Machida M."/>
            <person name="Baker S.E."/>
            <person name="Andersen M.R."/>
        </authorList>
    </citation>
    <scope>NUCLEOTIDE SEQUENCE [LARGE SCALE GENOMIC DNA]</scope>
    <source>
        <strain evidence="3 4">CBS 117626</strain>
    </source>
</reference>
<evidence type="ECO:0000313" key="4">
    <source>
        <dbReference type="Proteomes" id="UP000326950"/>
    </source>
</evidence>
<protein>
    <submittedName>
        <fullName evidence="3">Uncharacterized protein</fullName>
    </submittedName>
</protein>
<dbReference type="EMBL" id="ML738606">
    <property type="protein sequence ID" value="KAE8164678.1"/>
    <property type="molecule type" value="Genomic_DNA"/>
</dbReference>
<evidence type="ECO:0000256" key="1">
    <source>
        <dbReference type="SAM" id="MobiDB-lite"/>
    </source>
</evidence>
<organism evidence="3 4">
    <name type="scientific">Aspergillus tamarii</name>
    <dbReference type="NCBI Taxonomy" id="41984"/>
    <lineage>
        <taxon>Eukaryota</taxon>
        <taxon>Fungi</taxon>
        <taxon>Dikarya</taxon>
        <taxon>Ascomycota</taxon>
        <taxon>Pezizomycotina</taxon>
        <taxon>Eurotiomycetes</taxon>
        <taxon>Eurotiomycetidae</taxon>
        <taxon>Eurotiales</taxon>
        <taxon>Aspergillaceae</taxon>
        <taxon>Aspergillus</taxon>
        <taxon>Aspergillus subgen. Circumdati</taxon>
    </lineage>
</organism>
<evidence type="ECO:0000256" key="2">
    <source>
        <dbReference type="SAM" id="Phobius"/>
    </source>
</evidence>